<reference evidence="3" key="1">
    <citation type="submission" date="2011-08" db="EMBL/GenBank/DDBJ databases">
        <authorList>
            <person name="Rombauts S."/>
        </authorList>
    </citation>
    <scope>NUCLEOTIDE SEQUENCE</scope>
    <source>
        <strain evidence="3">London</strain>
    </source>
</reference>
<keyword evidence="3" id="KW-1185">Reference proteome</keyword>
<dbReference type="STRING" id="32264.T1JRK8"/>
<dbReference type="InterPro" id="IPR006329">
    <property type="entry name" value="AMPD"/>
</dbReference>
<sequence>MYTWITMDIFLGATTFVLRPHCGEAGHIQHLVGERNCPFLPRNSRSLLFKAHKAIVEKDNCVLNFVRENISHGPLLRKAPVLLYLYYLVQIGIANTVFKYHRTQQSIILLQPYTPGFTQFVHARIAYRYATFVDELYNIVRS</sequence>
<dbReference type="GO" id="GO:0032264">
    <property type="term" value="P:IMP salvage"/>
    <property type="evidence" value="ECO:0007669"/>
    <property type="project" value="InterPro"/>
</dbReference>
<dbReference type="GO" id="GO:0005829">
    <property type="term" value="C:cytosol"/>
    <property type="evidence" value="ECO:0007669"/>
    <property type="project" value="TreeGrafter"/>
</dbReference>
<dbReference type="AlphaFoldDB" id="T1JRK8"/>
<dbReference type="GO" id="GO:0046033">
    <property type="term" value="P:AMP metabolic process"/>
    <property type="evidence" value="ECO:0007669"/>
    <property type="project" value="TreeGrafter"/>
</dbReference>
<dbReference type="HOGENOM" id="CLU_1818259_0_0_1"/>
<dbReference type="EMBL" id="CAEY01000449">
    <property type="status" value="NOT_ANNOTATED_CDS"/>
    <property type="molecule type" value="Genomic_DNA"/>
</dbReference>
<reference evidence="2" key="2">
    <citation type="submission" date="2015-06" db="UniProtKB">
        <authorList>
            <consortium name="EnsemblMetazoa"/>
        </authorList>
    </citation>
    <scope>IDENTIFICATION</scope>
</reference>
<dbReference type="Gene3D" id="3.20.20.140">
    <property type="entry name" value="Metal-dependent hydrolases"/>
    <property type="match status" value="1"/>
</dbReference>
<organism evidence="2 3">
    <name type="scientific">Tetranychus urticae</name>
    <name type="common">Two-spotted spider mite</name>
    <dbReference type="NCBI Taxonomy" id="32264"/>
    <lineage>
        <taxon>Eukaryota</taxon>
        <taxon>Metazoa</taxon>
        <taxon>Ecdysozoa</taxon>
        <taxon>Arthropoda</taxon>
        <taxon>Chelicerata</taxon>
        <taxon>Arachnida</taxon>
        <taxon>Acari</taxon>
        <taxon>Acariformes</taxon>
        <taxon>Trombidiformes</taxon>
        <taxon>Prostigmata</taxon>
        <taxon>Eleutherengona</taxon>
        <taxon>Raphignathae</taxon>
        <taxon>Tetranychoidea</taxon>
        <taxon>Tetranychidae</taxon>
        <taxon>Tetranychus</taxon>
    </lineage>
</organism>
<dbReference type="Proteomes" id="UP000015104">
    <property type="component" value="Unassembled WGS sequence"/>
</dbReference>
<evidence type="ECO:0000313" key="2">
    <source>
        <dbReference type="EnsemblMetazoa" id="tetur01g07240.1"/>
    </source>
</evidence>
<dbReference type="GO" id="GO:0003876">
    <property type="term" value="F:AMP deaminase activity"/>
    <property type="evidence" value="ECO:0007669"/>
    <property type="project" value="InterPro"/>
</dbReference>
<accession>T1JRK8</accession>
<proteinExistence type="inferred from homology"/>
<evidence type="ECO:0000313" key="3">
    <source>
        <dbReference type="Proteomes" id="UP000015104"/>
    </source>
</evidence>
<dbReference type="PANTHER" id="PTHR11359">
    <property type="entry name" value="AMP DEAMINASE"/>
    <property type="match status" value="1"/>
</dbReference>
<comment type="similarity">
    <text evidence="1">Belongs to the metallo-dependent hydrolases superfamily. Adenosine and AMP deaminases family.</text>
</comment>
<dbReference type="Pfam" id="PF19326">
    <property type="entry name" value="AMP_deaminase"/>
    <property type="match status" value="1"/>
</dbReference>
<evidence type="ECO:0000256" key="1">
    <source>
        <dbReference type="ARBA" id="ARBA00006676"/>
    </source>
</evidence>
<dbReference type="EnsemblMetazoa" id="tetur01g07240.1">
    <property type="protein sequence ID" value="tetur01g07240.1"/>
    <property type="gene ID" value="tetur01g07240"/>
</dbReference>
<name>T1JRK8_TETUR</name>
<dbReference type="eggNOG" id="KOG1096">
    <property type="taxonomic scope" value="Eukaryota"/>
</dbReference>
<dbReference type="PANTHER" id="PTHR11359:SF0">
    <property type="entry name" value="AMP DEAMINASE"/>
    <property type="match status" value="1"/>
</dbReference>
<protein>
    <submittedName>
        <fullName evidence="2">Uncharacterized protein</fullName>
    </submittedName>
</protein>